<dbReference type="InterPro" id="IPR002645">
    <property type="entry name" value="STAS_dom"/>
</dbReference>
<dbReference type="PROSITE" id="PS50801">
    <property type="entry name" value="STAS"/>
    <property type="match status" value="1"/>
</dbReference>
<evidence type="ECO:0000259" key="2">
    <source>
        <dbReference type="PROSITE" id="PS50801"/>
    </source>
</evidence>
<feature type="compositionally biased region" description="Pro residues" evidence="1">
    <location>
        <begin position="1"/>
        <end position="12"/>
    </location>
</feature>
<evidence type="ECO:0000313" key="4">
    <source>
        <dbReference type="Proteomes" id="UP000199022"/>
    </source>
</evidence>
<protein>
    <submittedName>
        <fullName evidence="3">Stage II sporulation protein AA (Anti-sigma F factor antagonist)</fullName>
    </submittedName>
</protein>
<dbReference type="AlphaFoldDB" id="A0A1I1IUT9"/>
<dbReference type="EMBL" id="FOMD01000001">
    <property type="protein sequence ID" value="SFC39492.1"/>
    <property type="molecule type" value="Genomic_DNA"/>
</dbReference>
<dbReference type="RefSeq" id="WP_229827659.1">
    <property type="nucleotide sequence ID" value="NZ_BNAC01000003.1"/>
</dbReference>
<dbReference type="Pfam" id="PF13466">
    <property type="entry name" value="STAS_2"/>
    <property type="match status" value="1"/>
</dbReference>
<dbReference type="InterPro" id="IPR058548">
    <property type="entry name" value="MlaB-like_STAS"/>
</dbReference>
<accession>A0A1I1IUT9</accession>
<gene>
    <name evidence="3" type="ORF">SAMN05661030_0860</name>
</gene>
<name>A0A1I1IUT9_9ACTN</name>
<feature type="domain" description="STAS" evidence="2">
    <location>
        <begin position="35"/>
        <end position="130"/>
    </location>
</feature>
<sequence>MTSPGDPPPAPADSPVDAAVPEVSVDRTGPDGARITVTGEFTAEARRPVIREVTDLLLGGDPPSRVLLDLHGVTFLNSAGLSTVVQLHRMLEGRGAELELLVGTTVVARPLQLSGLWHRFHVRDERPPGS</sequence>
<dbReference type="SUPFAM" id="SSF52091">
    <property type="entry name" value="SpoIIaa-like"/>
    <property type="match status" value="1"/>
</dbReference>
<keyword evidence="4" id="KW-1185">Reference proteome</keyword>
<organism evidence="3 4">
    <name type="scientific">Klenkia taihuensis</name>
    <dbReference type="NCBI Taxonomy" id="1225127"/>
    <lineage>
        <taxon>Bacteria</taxon>
        <taxon>Bacillati</taxon>
        <taxon>Actinomycetota</taxon>
        <taxon>Actinomycetes</taxon>
        <taxon>Geodermatophilales</taxon>
        <taxon>Geodermatophilaceae</taxon>
        <taxon>Klenkia</taxon>
    </lineage>
</organism>
<dbReference type="CDD" id="cd07043">
    <property type="entry name" value="STAS_anti-anti-sigma_factors"/>
    <property type="match status" value="1"/>
</dbReference>
<evidence type="ECO:0000256" key="1">
    <source>
        <dbReference type="SAM" id="MobiDB-lite"/>
    </source>
</evidence>
<evidence type="ECO:0000313" key="3">
    <source>
        <dbReference type="EMBL" id="SFC39492.1"/>
    </source>
</evidence>
<reference evidence="4" key="1">
    <citation type="submission" date="2016-10" db="EMBL/GenBank/DDBJ databases">
        <authorList>
            <person name="Varghese N."/>
            <person name="Submissions S."/>
        </authorList>
    </citation>
    <scope>NUCLEOTIDE SEQUENCE [LARGE SCALE GENOMIC DNA]</scope>
    <source>
        <strain evidence="4">DSM 45962</strain>
    </source>
</reference>
<dbReference type="Gene3D" id="3.30.750.24">
    <property type="entry name" value="STAS domain"/>
    <property type="match status" value="1"/>
</dbReference>
<feature type="region of interest" description="Disordered" evidence="1">
    <location>
        <begin position="1"/>
        <end position="34"/>
    </location>
</feature>
<dbReference type="Proteomes" id="UP000199022">
    <property type="component" value="Unassembled WGS sequence"/>
</dbReference>
<dbReference type="InterPro" id="IPR036513">
    <property type="entry name" value="STAS_dom_sf"/>
</dbReference>
<proteinExistence type="predicted"/>
<dbReference type="STRING" id="1225127.SAMN05661030_0860"/>